<dbReference type="SMART" id="SM00380">
    <property type="entry name" value="AP2"/>
    <property type="match status" value="1"/>
</dbReference>
<dbReference type="InterPro" id="IPR051758">
    <property type="entry name" value="ERF/AP2-like"/>
</dbReference>
<dbReference type="AlphaFoldDB" id="A0AAF0XT13"/>
<evidence type="ECO:0000256" key="3">
    <source>
        <dbReference type="ARBA" id="ARBA00022821"/>
    </source>
</evidence>
<keyword evidence="13" id="KW-1185">Reference proteome</keyword>
<evidence type="ECO:0000256" key="4">
    <source>
        <dbReference type="ARBA" id="ARBA00023015"/>
    </source>
</evidence>
<name>A0AAF0XT13_DAUCS</name>
<keyword evidence="3" id="KW-0611">Plant defense</keyword>
<dbReference type="GO" id="GO:0005634">
    <property type="term" value="C:nucleus"/>
    <property type="evidence" value="ECO:0007669"/>
    <property type="project" value="UniProtKB-SubCell"/>
</dbReference>
<dbReference type="SUPFAM" id="SSF54171">
    <property type="entry name" value="DNA-binding domain"/>
    <property type="match status" value="1"/>
</dbReference>
<reference evidence="12" key="2">
    <citation type="submission" date="2022-03" db="EMBL/GenBank/DDBJ databases">
        <title>Draft title - Genomic analysis of global carrot germplasm unveils the trajectory of domestication and the origin of high carotenoid orange carrot.</title>
        <authorList>
            <person name="Iorizzo M."/>
            <person name="Ellison S."/>
            <person name="Senalik D."/>
            <person name="Macko-Podgorni A."/>
            <person name="Grzebelus D."/>
            <person name="Bostan H."/>
            <person name="Rolling W."/>
            <person name="Curaba J."/>
            <person name="Simon P."/>
        </authorList>
    </citation>
    <scope>NUCLEOTIDE SEQUENCE</scope>
    <source>
        <tissue evidence="12">Leaf</tissue>
    </source>
</reference>
<dbReference type="PANTHER" id="PTHR31657:SF20">
    <property type="entry name" value="ETHYLENE-RESPONSIVE TRANSCRIPTION FACTOR ERF061"/>
    <property type="match status" value="1"/>
</dbReference>
<dbReference type="PANTHER" id="PTHR31657">
    <property type="entry name" value="ETHYLENE-RESPONSIVE TRANSCRIPTION FACTOR ERF061"/>
    <property type="match status" value="1"/>
</dbReference>
<protein>
    <recommendedName>
        <fullName evidence="11">AP2/ERF domain-containing protein</fullName>
    </recommendedName>
</protein>
<comment type="subcellular location">
    <subcellularLocation>
        <location evidence="1">Nucleus</location>
    </subcellularLocation>
</comment>
<evidence type="ECO:0000256" key="7">
    <source>
        <dbReference type="ARBA" id="ARBA00023163"/>
    </source>
</evidence>
<gene>
    <name evidence="12" type="ORF">DCAR_0831781</name>
</gene>
<evidence type="ECO:0000256" key="8">
    <source>
        <dbReference type="ARBA" id="ARBA00023242"/>
    </source>
</evidence>
<evidence type="ECO:0000256" key="2">
    <source>
        <dbReference type="ARBA" id="ARBA00022745"/>
    </source>
</evidence>
<feature type="compositionally biased region" description="Low complexity" evidence="10">
    <location>
        <begin position="226"/>
        <end position="241"/>
    </location>
</feature>
<evidence type="ECO:0000313" key="13">
    <source>
        <dbReference type="Proteomes" id="UP000077755"/>
    </source>
</evidence>
<reference evidence="12" key="1">
    <citation type="journal article" date="2016" name="Nat. Genet.">
        <title>A high-quality carrot genome assembly provides new insights into carotenoid accumulation and asterid genome evolution.</title>
        <authorList>
            <person name="Iorizzo M."/>
            <person name="Ellison S."/>
            <person name="Senalik D."/>
            <person name="Zeng P."/>
            <person name="Satapoomin P."/>
            <person name="Huang J."/>
            <person name="Bowman M."/>
            <person name="Iovene M."/>
            <person name="Sanseverino W."/>
            <person name="Cavagnaro P."/>
            <person name="Yildiz M."/>
            <person name="Macko-Podgorni A."/>
            <person name="Moranska E."/>
            <person name="Grzebelus E."/>
            <person name="Grzebelus D."/>
            <person name="Ashrafi H."/>
            <person name="Zheng Z."/>
            <person name="Cheng S."/>
            <person name="Spooner D."/>
            <person name="Van Deynze A."/>
            <person name="Simon P."/>
        </authorList>
    </citation>
    <scope>NUCLEOTIDE SEQUENCE</scope>
    <source>
        <tissue evidence="12">Leaf</tissue>
    </source>
</reference>
<dbReference type="InterPro" id="IPR001471">
    <property type="entry name" value="AP2/ERF_dom"/>
</dbReference>
<keyword evidence="8" id="KW-0539">Nucleus</keyword>
<dbReference type="Pfam" id="PF00847">
    <property type="entry name" value="AP2"/>
    <property type="match status" value="1"/>
</dbReference>
<evidence type="ECO:0000256" key="1">
    <source>
        <dbReference type="ARBA" id="ARBA00004123"/>
    </source>
</evidence>
<evidence type="ECO:0000256" key="9">
    <source>
        <dbReference type="ARBA" id="ARBA00024343"/>
    </source>
</evidence>
<dbReference type="PRINTS" id="PR00367">
    <property type="entry name" value="ETHRSPELEMNT"/>
</dbReference>
<keyword evidence="5" id="KW-0238">DNA-binding</keyword>
<dbReference type="InterPro" id="IPR036955">
    <property type="entry name" value="AP2/ERF_dom_sf"/>
</dbReference>
<keyword evidence="4" id="KW-0805">Transcription regulation</keyword>
<dbReference type="PROSITE" id="PS51032">
    <property type="entry name" value="AP2_ERF"/>
    <property type="match status" value="1"/>
</dbReference>
<sequence>MQETSIPCAHFQGNNIGVSLSNLILASNTNTLDSIFSSCSSSTSPAFEQLGSSVYLTQRDLLQKFCQENPSKNSVSEPDLSRPLDISLYKNNYLAPPKKKLYRGVRQRHWGKWVAEIRLPQNRMRVWLGTYETPEAAAYAYDRAAYKLRGEYARLNFPNLRDPSKLGFGDSSRLNALKNAVDAKITAICQKVRREKAKKSGKKSCDSSSAGTGKISESEKSMKFDSNSSSSMINNSTSSNEMVSSSVSEEGLWMDVNSPYSVLGPCSGVPQELEFEGCSLAHMPSFDPELIWEVLAK</sequence>
<dbReference type="GO" id="GO:0006952">
    <property type="term" value="P:defense response"/>
    <property type="evidence" value="ECO:0007669"/>
    <property type="project" value="UniProtKB-KW"/>
</dbReference>
<keyword evidence="2" id="KW-0936">Ethylene signaling pathway</keyword>
<dbReference type="FunFam" id="3.30.730.10:FF:000001">
    <property type="entry name" value="Ethylene-responsive transcription factor 2"/>
    <property type="match status" value="1"/>
</dbReference>
<dbReference type="GO" id="GO:0003700">
    <property type="term" value="F:DNA-binding transcription factor activity"/>
    <property type="evidence" value="ECO:0007669"/>
    <property type="project" value="InterPro"/>
</dbReference>
<evidence type="ECO:0000256" key="5">
    <source>
        <dbReference type="ARBA" id="ARBA00023125"/>
    </source>
</evidence>
<evidence type="ECO:0000256" key="10">
    <source>
        <dbReference type="SAM" id="MobiDB-lite"/>
    </source>
</evidence>
<dbReference type="EMBL" id="CP093350">
    <property type="protein sequence ID" value="WOH12279.1"/>
    <property type="molecule type" value="Genomic_DNA"/>
</dbReference>
<organism evidence="12 13">
    <name type="scientific">Daucus carota subsp. sativus</name>
    <name type="common">Carrot</name>
    <dbReference type="NCBI Taxonomy" id="79200"/>
    <lineage>
        <taxon>Eukaryota</taxon>
        <taxon>Viridiplantae</taxon>
        <taxon>Streptophyta</taxon>
        <taxon>Embryophyta</taxon>
        <taxon>Tracheophyta</taxon>
        <taxon>Spermatophyta</taxon>
        <taxon>Magnoliopsida</taxon>
        <taxon>eudicotyledons</taxon>
        <taxon>Gunneridae</taxon>
        <taxon>Pentapetalae</taxon>
        <taxon>asterids</taxon>
        <taxon>campanulids</taxon>
        <taxon>Apiales</taxon>
        <taxon>Apiaceae</taxon>
        <taxon>Apioideae</taxon>
        <taxon>Scandiceae</taxon>
        <taxon>Daucinae</taxon>
        <taxon>Daucus</taxon>
        <taxon>Daucus sect. Daucus</taxon>
    </lineage>
</organism>
<keyword evidence="7" id="KW-0804">Transcription</keyword>
<evidence type="ECO:0000259" key="11">
    <source>
        <dbReference type="PROSITE" id="PS51032"/>
    </source>
</evidence>
<proteinExistence type="inferred from homology"/>
<feature type="domain" description="AP2/ERF" evidence="11">
    <location>
        <begin position="101"/>
        <end position="158"/>
    </location>
</feature>
<feature type="region of interest" description="Disordered" evidence="10">
    <location>
        <begin position="199"/>
        <end position="241"/>
    </location>
</feature>
<dbReference type="InterPro" id="IPR016177">
    <property type="entry name" value="DNA-bd_dom_sf"/>
</dbReference>
<dbReference type="Gene3D" id="3.30.730.10">
    <property type="entry name" value="AP2/ERF domain"/>
    <property type="match status" value="1"/>
</dbReference>
<dbReference type="Proteomes" id="UP000077755">
    <property type="component" value="Chromosome 8"/>
</dbReference>
<evidence type="ECO:0000256" key="6">
    <source>
        <dbReference type="ARBA" id="ARBA00023159"/>
    </source>
</evidence>
<dbReference type="GO" id="GO:0009873">
    <property type="term" value="P:ethylene-activated signaling pathway"/>
    <property type="evidence" value="ECO:0007669"/>
    <property type="project" value="UniProtKB-KW"/>
</dbReference>
<comment type="similarity">
    <text evidence="9">Belongs to the AP2/ERF transcription factor family. ERF subfamily.</text>
</comment>
<keyword evidence="6" id="KW-0010">Activator</keyword>
<dbReference type="GO" id="GO:0000976">
    <property type="term" value="F:transcription cis-regulatory region binding"/>
    <property type="evidence" value="ECO:0007669"/>
    <property type="project" value="UniProtKB-ARBA"/>
</dbReference>
<evidence type="ECO:0000313" key="12">
    <source>
        <dbReference type="EMBL" id="WOH12279.1"/>
    </source>
</evidence>
<dbReference type="CDD" id="cd00018">
    <property type="entry name" value="AP2"/>
    <property type="match status" value="1"/>
</dbReference>
<accession>A0AAF0XT13</accession>